<organism evidence="1 2">
    <name type="scientific">Pseudomonas endophytica</name>
    <dbReference type="NCBI Taxonomy" id="1563157"/>
    <lineage>
        <taxon>Bacteria</taxon>
        <taxon>Pseudomonadati</taxon>
        <taxon>Pseudomonadota</taxon>
        <taxon>Gammaproteobacteria</taxon>
        <taxon>Pseudomonadales</taxon>
        <taxon>Pseudomonadaceae</taxon>
        <taxon>Pseudomonas</taxon>
    </lineage>
</organism>
<protein>
    <submittedName>
        <fullName evidence="1">Uncharacterized protein</fullName>
    </submittedName>
</protein>
<gene>
    <name evidence="1" type="ORF">AQS70_16575</name>
</gene>
<evidence type="ECO:0000313" key="2">
    <source>
        <dbReference type="Proteomes" id="UP000050342"/>
    </source>
</evidence>
<comment type="caution">
    <text evidence="1">The sequence shown here is derived from an EMBL/GenBank/DDBJ whole genome shotgun (WGS) entry which is preliminary data.</text>
</comment>
<dbReference type="AlphaFoldDB" id="A0A0Q0YSC8"/>
<dbReference type="RefSeq" id="WP_055104596.1">
    <property type="nucleotide sequence ID" value="NZ_LLWH01000218.1"/>
</dbReference>
<dbReference type="EMBL" id="LLWH01000218">
    <property type="protein sequence ID" value="KQB51912.1"/>
    <property type="molecule type" value="Genomic_DNA"/>
</dbReference>
<reference evidence="1 2" key="1">
    <citation type="submission" date="2015-10" db="EMBL/GenBank/DDBJ databases">
        <title>Pseudomonas helleri sp. nov. and Pseudomonas weihenstephanensis sp. nov., isolated from raw cows milk.</title>
        <authorList>
            <person name="Von Neubeck M."/>
            <person name="Huptas C."/>
            <person name="Wenning M."/>
            <person name="Scherer S."/>
        </authorList>
    </citation>
    <scope>NUCLEOTIDE SEQUENCE [LARGE SCALE GENOMIC DNA]</scope>
    <source>
        <strain evidence="1 2">BSTT44</strain>
    </source>
</reference>
<sequence>MFLQEFEHEVMQPSNSAHAITLKDLPPQNFTPITSGTHVKLHHSDIRELIDNLRSLIEECAFTATLFNQMLTEDSNTSHSLLTHFINLLQTPICQCHPSASKLSIYYHDGLSALILPLFYLPDSLMLFNTDNQQKTYLKELRNLNINVRQTGSALGLTCSRLLLFLNEIDKGLKPNTLQTTLRLASTSFTQIESILEGLKATSHALIALATALKI</sequence>
<keyword evidence="2" id="KW-1185">Reference proteome</keyword>
<proteinExistence type="predicted"/>
<name>A0A0Q0YSC8_9PSED</name>
<dbReference type="OrthoDB" id="7028135at2"/>
<evidence type="ECO:0000313" key="1">
    <source>
        <dbReference type="EMBL" id="KQB51912.1"/>
    </source>
</evidence>
<accession>A0A0Q0YSC8</accession>
<dbReference type="Proteomes" id="UP000050342">
    <property type="component" value="Unassembled WGS sequence"/>
</dbReference>